<comment type="caution">
    <text evidence="1">The sequence shown here is derived from an EMBL/GenBank/DDBJ whole genome shotgun (WGS) entry which is preliminary data.</text>
</comment>
<dbReference type="AlphaFoldDB" id="A0A4R3KX10"/>
<keyword evidence="2" id="KW-1185">Reference proteome</keyword>
<accession>A0A4R3KX10</accession>
<evidence type="ECO:0008006" key="3">
    <source>
        <dbReference type="Google" id="ProtNLM"/>
    </source>
</evidence>
<dbReference type="Proteomes" id="UP000295807">
    <property type="component" value="Unassembled WGS sequence"/>
</dbReference>
<reference evidence="1 2" key="1">
    <citation type="submission" date="2019-03" db="EMBL/GenBank/DDBJ databases">
        <title>Genomic Encyclopedia of Type Strains, Phase IV (KMG-IV): sequencing the most valuable type-strain genomes for metagenomic binning, comparative biology and taxonomic classification.</title>
        <authorList>
            <person name="Goeker M."/>
        </authorList>
    </citation>
    <scope>NUCLEOTIDE SEQUENCE [LARGE SCALE GENOMIC DNA]</scope>
    <source>
        <strain evidence="1 2">DSM 21100</strain>
    </source>
</reference>
<gene>
    <name evidence="1" type="ORF">EDD80_101394</name>
</gene>
<evidence type="ECO:0000313" key="1">
    <source>
        <dbReference type="EMBL" id="TCS90195.1"/>
    </source>
</evidence>
<name>A0A4R3KX10_9SPHI</name>
<dbReference type="SUPFAM" id="SSF56925">
    <property type="entry name" value="OMPA-like"/>
    <property type="match status" value="1"/>
</dbReference>
<dbReference type="EMBL" id="SMAD01000001">
    <property type="protein sequence ID" value="TCS90195.1"/>
    <property type="molecule type" value="Genomic_DNA"/>
</dbReference>
<evidence type="ECO:0000313" key="2">
    <source>
        <dbReference type="Proteomes" id="UP000295807"/>
    </source>
</evidence>
<organism evidence="1 2">
    <name type="scientific">Anseongella ginsenosidimutans</name>
    <dbReference type="NCBI Taxonomy" id="496056"/>
    <lineage>
        <taxon>Bacteria</taxon>
        <taxon>Pseudomonadati</taxon>
        <taxon>Bacteroidota</taxon>
        <taxon>Sphingobacteriia</taxon>
        <taxon>Sphingobacteriales</taxon>
        <taxon>Sphingobacteriaceae</taxon>
        <taxon>Anseongella</taxon>
    </lineage>
</organism>
<sequence>MQNGTLIVFPPIMMKKTLLVLTIAVLGSCFLASESQAQDYKNAIGGRFGTANGLTFKHFFNSNGALDLILNIRDHNAHDHFYLVGLYEVHNPIPNAGGLNWYYGGGAHIFFVDHDHDGPDDDVDGGFGIDGVLGLDYKFNGAPINLSLDWKPALDIAPDTDGDLGWFGLSIRFAW</sequence>
<dbReference type="InterPro" id="IPR011250">
    <property type="entry name" value="OMP/PagP_B-barrel"/>
</dbReference>
<protein>
    <recommendedName>
        <fullName evidence="3">Secreted protein</fullName>
    </recommendedName>
</protein>
<proteinExistence type="predicted"/>